<feature type="transmembrane region" description="Helical" evidence="6">
    <location>
        <begin position="133"/>
        <end position="157"/>
    </location>
</feature>
<evidence type="ECO:0000313" key="9">
    <source>
        <dbReference type="Proteomes" id="UP000037175"/>
    </source>
</evidence>
<evidence type="ECO:0000256" key="4">
    <source>
        <dbReference type="ARBA" id="ARBA00022989"/>
    </source>
</evidence>
<accession>A0A0L6W356</accession>
<organism evidence="8 9">
    <name type="scientific">Thermincola ferriacetica</name>
    <dbReference type="NCBI Taxonomy" id="281456"/>
    <lineage>
        <taxon>Bacteria</taxon>
        <taxon>Bacillati</taxon>
        <taxon>Bacillota</taxon>
        <taxon>Clostridia</taxon>
        <taxon>Eubacteriales</taxon>
        <taxon>Thermincolaceae</taxon>
        <taxon>Thermincola</taxon>
    </lineage>
</organism>
<feature type="transmembrane region" description="Helical" evidence="6">
    <location>
        <begin position="297"/>
        <end position="318"/>
    </location>
</feature>
<comment type="caution">
    <text evidence="8">The sequence shown here is derived from an EMBL/GenBank/DDBJ whole genome shotgun (WGS) entry which is preliminary data.</text>
</comment>
<dbReference type="Pfam" id="PF07690">
    <property type="entry name" value="MFS_1"/>
    <property type="match status" value="1"/>
</dbReference>
<feature type="transmembrane region" description="Helical" evidence="6">
    <location>
        <begin position="101"/>
        <end position="121"/>
    </location>
</feature>
<dbReference type="RefSeq" id="WP_052217576.1">
    <property type="nucleotide sequence ID" value="NZ_LGTE01000008.1"/>
</dbReference>
<feature type="transmembrane region" description="Helical" evidence="6">
    <location>
        <begin position="357"/>
        <end position="380"/>
    </location>
</feature>
<dbReference type="AlphaFoldDB" id="A0A0L6W356"/>
<evidence type="ECO:0000256" key="3">
    <source>
        <dbReference type="ARBA" id="ARBA00022692"/>
    </source>
</evidence>
<dbReference type="PROSITE" id="PS50850">
    <property type="entry name" value="MFS"/>
    <property type="match status" value="1"/>
</dbReference>
<evidence type="ECO:0000259" key="7">
    <source>
        <dbReference type="PROSITE" id="PS50850"/>
    </source>
</evidence>
<dbReference type="InterPro" id="IPR020846">
    <property type="entry name" value="MFS_dom"/>
</dbReference>
<keyword evidence="3 6" id="KW-0812">Transmembrane</keyword>
<dbReference type="CDD" id="cd17478">
    <property type="entry name" value="MFS_FsR"/>
    <property type="match status" value="1"/>
</dbReference>
<evidence type="ECO:0000313" key="8">
    <source>
        <dbReference type="EMBL" id="KNZ69828.1"/>
    </source>
</evidence>
<feature type="transmembrane region" description="Helical" evidence="6">
    <location>
        <begin position="163"/>
        <end position="183"/>
    </location>
</feature>
<keyword evidence="4 6" id="KW-1133">Transmembrane helix</keyword>
<keyword evidence="5 6" id="KW-0472">Membrane</keyword>
<dbReference type="InterPro" id="IPR005829">
    <property type="entry name" value="Sugar_transporter_CS"/>
</dbReference>
<gene>
    <name evidence="8" type="primary">fsr</name>
    <name evidence="8" type="ORF">Tfer_1438</name>
</gene>
<dbReference type="PANTHER" id="PTHR43129:SF1">
    <property type="entry name" value="FOSMIDOMYCIN RESISTANCE PROTEIN"/>
    <property type="match status" value="1"/>
</dbReference>
<dbReference type="SUPFAM" id="SSF103473">
    <property type="entry name" value="MFS general substrate transporter"/>
    <property type="match status" value="1"/>
</dbReference>
<comment type="subcellular location">
    <subcellularLocation>
        <location evidence="1">Cell membrane</location>
        <topology evidence="1">Multi-pass membrane protein</topology>
    </subcellularLocation>
</comment>
<feature type="transmembrane region" description="Helical" evidence="6">
    <location>
        <begin position="213"/>
        <end position="235"/>
    </location>
</feature>
<proteinExistence type="predicted"/>
<name>A0A0L6W356_9FIRM</name>
<keyword evidence="2" id="KW-0813">Transport</keyword>
<dbReference type="Proteomes" id="UP000037175">
    <property type="component" value="Unassembled WGS sequence"/>
</dbReference>
<dbReference type="InterPro" id="IPR036259">
    <property type="entry name" value="MFS_trans_sf"/>
</dbReference>
<dbReference type="PANTHER" id="PTHR43129">
    <property type="entry name" value="FOSMIDOMYCIN RESISTANCE PROTEIN"/>
    <property type="match status" value="1"/>
</dbReference>
<dbReference type="PATRIC" id="fig|281456.6.peg.1535"/>
<dbReference type="InterPro" id="IPR011701">
    <property type="entry name" value="MFS"/>
</dbReference>
<evidence type="ECO:0000256" key="1">
    <source>
        <dbReference type="ARBA" id="ARBA00004651"/>
    </source>
</evidence>
<dbReference type="GO" id="GO:0005886">
    <property type="term" value="C:plasma membrane"/>
    <property type="evidence" value="ECO:0007669"/>
    <property type="project" value="UniProtKB-SubCell"/>
</dbReference>
<dbReference type="GO" id="GO:0022857">
    <property type="term" value="F:transmembrane transporter activity"/>
    <property type="evidence" value="ECO:0007669"/>
    <property type="project" value="InterPro"/>
</dbReference>
<dbReference type="PROSITE" id="PS00216">
    <property type="entry name" value="SUGAR_TRANSPORT_1"/>
    <property type="match status" value="1"/>
</dbReference>
<dbReference type="EMBL" id="LGTE01000008">
    <property type="protein sequence ID" value="KNZ69828.1"/>
    <property type="molecule type" value="Genomic_DNA"/>
</dbReference>
<evidence type="ECO:0000256" key="2">
    <source>
        <dbReference type="ARBA" id="ARBA00022448"/>
    </source>
</evidence>
<reference evidence="9" key="1">
    <citation type="submission" date="2015-07" db="EMBL/GenBank/DDBJ databases">
        <title>Complete Genome of Thermincola ferriacetica strain Z-0001T.</title>
        <authorList>
            <person name="Lusk B."/>
            <person name="Badalamenti J.P."/>
            <person name="Parameswaran P."/>
            <person name="Bond D.R."/>
            <person name="Torres C.I."/>
        </authorList>
    </citation>
    <scope>NUCLEOTIDE SEQUENCE [LARGE SCALE GENOMIC DNA]</scope>
    <source>
        <strain evidence="9">Z-0001</strain>
    </source>
</reference>
<feature type="transmembrane region" description="Helical" evidence="6">
    <location>
        <begin position="76"/>
        <end position="95"/>
    </location>
</feature>
<evidence type="ECO:0000256" key="6">
    <source>
        <dbReference type="SAM" id="Phobius"/>
    </source>
</evidence>
<feature type="transmembrane region" description="Helical" evidence="6">
    <location>
        <begin position="32"/>
        <end position="56"/>
    </location>
</feature>
<sequence length="401" mass="42294">MSSTSQAKLAPVSVLFVAHLVNDMYANFLPQFVAIMIAAHSLTVAAGTALVSAFTVSSSLVQPVFGYLVDQKGQRWLVYVGTLWMSILLGITGYISNYGLLLVVSTLAGMGTAAFHPQAAAMVGEASGSRKGFVLASFIAMGNIGLAISPVLLLPLFHRYGTGYTWLVIIPGILVSLLLYWFAPRIKSDGADVPGLGKVVSDLRKASSELVKLMVVVALRSLVHTGLMTLLPMYFLAEKFSPETTGYLMFATLATGAVGGVIGGYISDRYGRKPLIVGSLILASFFFYGFLYTKGVLSIILLAVGGMALLSSFSVTVVAAQEVIPQNKALASGLSLGFAIGAGGLAVSLIGKYADHFGIYSAIHLIFILPLLAGIIGLLLKGETPLEQGARVEIAQKSLYQ</sequence>
<feature type="transmembrane region" description="Helical" evidence="6">
    <location>
        <begin position="274"/>
        <end position="291"/>
    </location>
</feature>
<dbReference type="Gene3D" id="1.20.1250.20">
    <property type="entry name" value="MFS general substrate transporter like domains"/>
    <property type="match status" value="2"/>
</dbReference>
<protein>
    <submittedName>
        <fullName evidence="8">Fosmidomycin resistance protein</fullName>
    </submittedName>
</protein>
<feature type="transmembrane region" description="Helical" evidence="6">
    <location>
        <begin position="330"/>
        <end position="351"/>
    </location>
</feature>
<evidence type="ECO:0000256" key="5">
    <source>
        <dbReference type="ARBA" id="ARBA00023136"/>
    </source>
</evidence>
<feature type="domain" description="Major facilitator superfamily (MFS) profile" evidence="7">
    <location>
        <begin position="11"/>
        <end position="385"/>
    </location>
</feature>
<keyword evidence="9" id="KW-1185">Reference proteome</keyword>
<feature type="transmembrane region" description="Helical" evidence="6">
    <location>
        <begin position="247"/>
        <end position="267"/>
    </location>
</feature>